<keyword evidence="2" id="KW-1185">Reference proteome</keyword>
<sequence length="384" mass="42601">MDEQEWQQEYAMLALRLNRHLNGAGLVYRGPAEWSKRAQAEPVRPPGDLIAGADRLLDRELTPYLRAQVVAMRAVARYLDGERLPLTDYGELVLGLRPRWVPELVFEEAHDRLDAALPRAAGSLSDRLHAWQSAHALDQIDRLPALVDKAVAETRARTEAIVPLPPDEVVGCHLVPEAHFHAAGHYAGDLKSVIFINTGIPFNVADLFYVVAHEGHPGHIAESMLKDLGATRTDQRVRFMLAPSFALSEGLGLCAEEILFPGDEAQAWLTDNVLAELGIRPDGSDFAAIHLVKNALWGVWGNVAFLAAEGRTDEELAGYLARWCLYDDAEIARALPLLRPSAMSPYMFGYFHGWELLRPWLADPANVRRLLTEQLLPSDVAKPV</sequence>
<dbReference type="RefSeq" id="WP_271278431.1">
    <property type="nucleotide sequence ID" value="NZ_BAABFD010000003.1"/>
</dbReference>
<dbReference type="EMBL" id="JAPNUD010000098">
    <property type="protein sequence ID" value="MDA0644455.1"/>
    <property type="molecule type" value="Genomic_DNA"/>
</dbReference>
<evidence type="ECO:0000313" key="1">
    <source>
        <dbReference type="EMBL" id="MDA0644455.1"/>
    </source>
</evidence>
<organism evidence="1 2">
    <name type="scientific">Nonomuraea ferruginea</name>
    <dbReference type="NCBI Taxonomy" id="46174"/>
    <lineage>
        <taxon>Bacteria</taxon>
        <taxon>Bacillati</taxon>
        <taxon>Actinomycetota</taxon>
        <taxon>Actinomycetes</taxon>
        <taxon>Streptosporangiales</taxon>
        <taxon>Streptosporangiaceae</taxon>
        <taxon>Nonomuraea</taxon>
    </lineage>
</organism>
<reference evidence="1 2" key="1">
    <citation type="submission" date="2022-11" db="EMBL/GenBank/DDBJ databases">
        <title>Nonomuraea corallina sp. nov., a new species of the genus Nonomuraea isolated from sea side sediment in Thai sea.</title>
        <authorList>
            <person name="Ngamcharungchit C."/>
            <person name="Matsumoto A."/>
            <person name="Suriyachadkun C."/>
            <person name="Panbangred W."/>
            <person name="Inahashi Y."/>
            <person name="Intra B."/>
        </authorList>
    </citation>
    <scope>NUCLEOTIDE SEQUENCE [LARGE SCALE GENOMIC DNA]</scope>
    <source>
        <strain evidence="1 2">DSM 43553</strain>
    </source>
</reference>
<accession>A0ABT4T4W0</accession>
<protein>
    <recommendedName>
        <fullName evidence="3">DUF885 domain-containing protein</fullName>
    </recommendedName>
</protein>
<name>A0ABT4T4W0_9ACTN</name>
<evidence type="ECO:0008006" key="3">
    <source>
        <dbReference type="Google" id="ProtNLM"/>
    </source>
</evidence>
<comment type="caution">
    <text evidence="1">The sequence shown here is derived from an EMBL/GenBank/DDBJ whole genome shotgun (WGS) entry which is preliminary data.</text>
</comment>
<proteinExistence type="predicted"/>
<gene>
    <name evidence="1" type="ORF">OUY24_27830</name>
</gene>
<evidence type="ECO:0000313" key="2">
    <source>
        <dbReference type="Proteomes" id="UP001212498"/>
    </source>
</evidence>
<dbReference type="Proteomes" id="UP001212498">
    <property type="component" value="Unassembled WGS sequence"/>
</dbReference>